<evidence type="ECO:0000259" key="1">
    <source>
        <dbReference type="Pfam" id="PF00535"/>
    </source>
</evidence>
<dbReference type="GO" id="GO:0016740">
    <property type="term" value="F:transferase activity"/>
    <property type="evidence" value="ECO:0007669"/>
    <property type="project" value="UniProtKB-KW"/>
</dbReference>
<proteinExistence type="predicted"/>
<protein>
    <submittedName>
        <fullName evidence="2">Glycosyl transferase family 2</fullName>
    </submittedName>
</protein>
<reference evidence="2 3" key="1">
    <citation type="submission" date="2015-04" db="EMBL/GenBank/DDBJ databases">
        <authorList>
            <person name="Syromyatnikov M.Y."/>
            <person name="Popov V.N."/>
        </authorList>
    </citation>
    <scope>NUCLEOTIDE SEQUENCE [LARGE SCALE GENOMIC DNA]</scope>
    <source>
        <strain evidence="2 3">CECT 5292</strain>
    </source>
</reference>
<evidence type="ECO:0000313" key="3">
    <source>
        <dbReference type="Proteomes" id="UP000048949"/>
    </source>
</evidence>
<dbReference type="AlphaFoldDB" id="A0A0U1NM06"/>
<accession>A0A0U1NM06</accession>
<feature type="domain" description="Glycosyltransferase 2-like" evidence="1">
    <location>
        <begin position="15"/>
        <end position="113"/>
    </location>
</feature>
<organism evidence="2 3">
    <name type="scientific">Nereida ignava</name>
    <dbReference type="NCBI Taxonomy" id="282199"/>
    <lineage>
        <taxon>Bacteria</taxon>
        <taxon>Pseudomonadati</taxon>
        <taxon>Pseudomonadota</taxon>
        <taxon>Alphaproteobacteria</taxon>
        <taxon>Rhodobacterales</taxon>
        <taxon>Roseobacteraceae</taxon>
        <taxon>Nereida</taxon>
    </lineage>
</organism>
<dbReference type="STRING" id="282199.GCA_001049735_01570"/>
<dbReference type="SUPFAM" id="SSF53448">
    <property type="entry name" value="Nucleotide-diphospho-sugar transferases"/>
    <property type="match status" value="1"/>
</dbReference>
<dbReference type="CDD" id="cd00761">
    <property type="entry name" value="Glyco_tranf_GTA_type"/>
    <property type="match status" value="1"/>
</dbReference>
<dbReference type="Pfam" id="PF00535">
    <property type="entry name" value="Glycos_transf_2"/>
    <property type="match status" value="1"/>
</dbReference>
<dbReference type="Gene3D" id="3.90.550.10">
    <property type="entry name" value="Spore Coat Polysaccharide Biosynthesis Protein SpsA, Chain A"/>
    <property type="match status" value="1"/>
</dbReference>
<dbReference type="InterPro" id="IPR001173">
    <property type="entry name" value="Glyco_trans_2-like"/>
</dbReference>
<dbReference type="Proteomes" id="UP000048949">
    <property type="component" value="Unassembled WGS sequence"/>
</dbReference>
<dbReference type="InterPro" id="IPR029044">
    <property type="entry name" value="Nucleotide-diphossugar_trans"/>
</dbReference>
<keyword evidence="3" id="KW-1185">Reference proteome</keyword>
<dbReference type="EMBL" id="CVQV01000006">
    <property type="protein sequence ID" value="CRK75523.1"/>
    <property type="molecule type" value="Genomic_DNA"/>
</dbReference>
<name>A0A0U1NM06_9RHOB</name>
<evidence type="ECO:0000313" key="2">
    <source>
        <dbReference type="EMBL" id="CRK75523.1"/>
    </source>
</evidence>
<keyword evidence="2" id="KW-0808">Transferase</keyword>
<gene>
    <name evidence="2" type="ORF">NIG5292_01571</name>
</gene>
<sequence>MSKTQPADVKPLMAIGICTRDRHELLHRCLISLKNTTLPKRYRTELIIVENAETLSIESIIEELDLTMPVHLAAEPKIGYSSVRNRVLDMADEMGADILLGVDDDEEVCENWVIAYEAASELLPDCDVMMGPTNLRYANGDEPSSIVQSAGHWIERTQPLKRAFGQRPYVPATMNYALRKAVFSKQSGLGLRFDERFNKIGSEDTAFFFILENLYGGKLGWVPEARAFEDRLGKRDTLKFISERNARNQAAYFSIVLAHQKTQKTLPVALSEIRQTTLKHAFYAFYHFIAAALYALDQPQRAKKLFGTSVCHFKCLGAVTAAFKWRQL</sequence>